<evidence type="ECO:0000313" key="1">
    <source>
        <dbReference type="EMBL" id="GHB33520.1"/>
    </source>
</evidence>
<reference evidence="2" key="1">
    <citation type="journal article" date="2019" name="Int. J. Syst. Evol. Microbiol.">
        <title>The Global Catalogue of Microorganisms (GCM) 10K type strain sequencing project: providing services to taxonomists for standard genome sequencing and annotation.</title>
        <authorList>
            <consortium name="The Broad Institute Genomics Platform"/>
            <consortium name="The Broad Institute Genome Sequencing Center for Infectious Disease"/>
            <person name="Wu L."/>
            <person name="Ma J."/>
        </authorList>
    </citation>
    <scope>NUCLEOTIDE SEQUENCE [LARGE SCALE GENOMIC DNA]</scope>
    <source>
        <strain evidence="2">JCM 4737</strain>
    </source>
</reference>
<comment type="caution">
    <text evidence="1">The sequence shown here is derived from an EMBL/GenBank/DDBJ whole genome shotgun (WGS) entry which is preliminary data.</text>
</comment>
<organism evidence="1 2">
    <name type="scientific">Streptomyces chryseus</name>
    <dbReference type="NCBI Taxonomy" id="68186"/>
    <lineage>
        <taxon>Bacteria</taxon>
        <taxon>Bacillati</taxon>
        <taxon>Actinomycetota</taxon>
        <taxon>Actinomycetes</taxon>
        <taxon>Kitasatosporales</taxon>
        <taxon>Streptomycetaceae</taxon>
        <taxon>Streptomyces</taxon>
    </lineage>
</organism>
<accession>A0ABQ3EE49</accession>
<keyword evidence="2" id="KW-1185">Reference proteome</keyword>
<sequence length="82" mass="9167">MSGLWQRVLAAYTNDRHPQHDREQLLALGAAELAHTRSPAGRTATVEDVQRVARGEFGLLLDERQARTALAERRTAFLQGED</sequence>
<dbReference type="RefSeq" id="WP_138896546.1">
    <property type="nucleotide sequence ID" value="NZ_BMVO01000052.1"/>
</dbReference>
<proteinExistence type="predicted"/>
<dbReference type="EMBL" id="BMVO01000052">
    <property type="protein sequence ID" value="GHB33520.1"/>
    <property type="molecule type" value="Genomic_DNA"/>
</dbReference>
<protein>
    <submittedName>
        <fullName evidence="1">Uncharacterized protein</fullName>
    </submittedName>
</protein>
<evidence type="ECO:0000313" key="2">
    <source>
        <dbReference type="Proteomes" id="UP000599437"/>
    </source>
</evidence>
<name>A0ABQ3EE49_9ACTN</name>
<gene>
    <name evidence="1" type="ORF">GCM10010346_65940</name>
</gene>
<dbReference type="Proteomes" id="UP000599437">
    <property type="component" value="Unassembled WGS sequence"/>
</dbReference>